<dbReference type="AlphaFoldDB" id="A0AAD5RLG6"/>
<accession>A0AAD5RLG6</accession>
<feature type="region of interest" description="Disordered" evidence="1">
    <location>
        <begin position="700"/>
        <end position="750"/>
    </location>
</feature>
<feature type="compositionally biased region" description="Polar residues" evidence="1">
    <location>
        <begin position="736"/>
        <end position="750"/>
    </location>
</feature>
<comment type="caution">
    <text evidence="2">The sequence shown here is derived from an EMBL/GenBank/DDBJ whole genome shotgun (WGS) entry which is preliminary data.</text>
</comment>
<feature type="compositionally biased region" description="Basic and acidic residues" evidence="1">
    <location>
        <begin position="1"/>
        <end position="12"/>
    </location>
</feature>
<organism evidence="2 3">
    <name type="scientific">Zalerion maritima</name>
    <dbReference type="NCBI Taxonomy" id="339359"/>
    <lineage>
        <taxon>Eukaryota</taxon>
        <taxon>Fungi</taxon>
        <taxon>Dikarya</taxon>
        <taxon>Ascomycota</taxon>
        <taxon>Pezizomycotina</taxon>
        <taxon>Sordariomycetes</taxon>
        <taxon>Lulworthiomycetidae</taxon>
        <taxon>Lulworthiales</taxon>
        <taxon>Lulworthiaceae</taxon>
        <taxon>Zalerion</taxon>
    </lineage>
</organism>
<keyword evidence="3" id="KW-1185">Reference proteome</keyword>
<sequence>MALANEDGRDDQQSPSEDDQIDGQAALEACINAIIGPEDSPGILPFDMGLEDIPSDDSELGSYLSDFLSPSDNPGSLATDNRTPSAPSIPSNMDSAEGTGGQADGPAEVPAQIGDETPVEIVNEDVEKIDLPEEVEEKALPIPLFCHVCPSKPQFSDLSHLLTHLSSKSHLAQKHQTKLESFTDPEARDTLNIFKAWKKEHKIDILLAERYAEKKKKSATAAMPNPPFQRLRSGSAAGSVVSLRSRSVLGSSMVPAGPSSNQHMPSVSSIKEEPMDGFILRQPAPMAPVANRNWMNPQFPLPPPNLGSLSGVMNQSPLGQYQSIDATAGSGFATPHNRRELNRFGFDESSPVVDEPSSVIDGAEDVDEVADFKEDTEPKLKGAVWPGMGLFDSATQEQKRKRNQRKGPQVLATMKRYSEMVQPTYTRWSIGYNGWIKDSTRGIDDAPSDVGSGAESDGDEPIMVRKSSVKKRRAFNFRVKKESSMNDAQGASSNLNTPTNKSEDLTITGFSLRNHHRQHSSFDLFHGSPGGNRFGGPGFGTPGLKLEQPNSFLSADRAASPLDGYSGLVSGNSSQMVPQSATNSQSSSSRVGLPSLMHQQYSQPTQFGIGQGFKGFSNLGSPTPSHRSQLRGCASQTMLGRPMSNYNGYISNTASNQPSIGASRSFEYTNGFSQADDASRSAQANGFQASGIMSSGFQSNGDAAKSGFQPNSLHSNTFQHHGMGTNGIQTNGGGSNDIQSSNMGANSLQTNDMNGNGFPPMNASQGFNSGITQAENIYSQPTTSGEDHVL</sequence>
<dbReference type="Proteomes" id="UP001201980">
    <property type="component" value="Unassembled WGS sequence"/>
</dbReference>
<feature type="compositionally biased region" description="Polar residues" evidence="1">
    <location>
        <begin position="570"/>
        <end position="583"/>
    </location>
</feature>
<gene>
    <name evidence="2" type="ORF">MKZ38_004335</name>
</gene>
<dbReference type="EMBL" id="JAKWBI020000253">
    <property type="protein sequence ID" value="KAJ2897876.1"/>
    <property type="molecule type" value="Genomic_DNA"/>
</dbReference>
<feature type="region of interest" description="Disordered" evidence="1">
    <location>
        <begin position="481"/>
        <end position="502"/>
    </location>
</feature>
<feature type="compositionally biased region" description="Acidic residues" evidence="1">
    <location>
        <begin position="49"/>
        <end position="59"/>
    </location>
</feature>
<feature type="region of interest" description="Disordered" evidence="1">
    <location>
        <begin position="216"/>
        <end position="235"/>
    </location>
</feature>
<evidence type="ECO:0000313" key="2">
    <source>
        <dbReference type="EMBL" id="KAJ2897876.1"/>
    </source>
</evidence>
<feature type="compositionally biased region" description="Polar residues" evidence="1">
    <location>
        <begin position="68"/>
        <end position="94"/>
    </location>
</feature>
<protein>
    <submittedName>
        <fullName evidence="2">Uncharacterized protein</fullName>
    </submittedName>
</protein>
<feature type="compositionally biased region" description="Polar residues" evidence="1">
    <location>
        <begin position="485"/>
        <end position="500"/>
    </location>
</feature>
<feature type="region of interest" description="Disordered" evidence="1">
    <location>
        <begin position="570"/>
        <end position="591"/>
    </location>
</feature>
<reference evidence="2" key="1">
    <citation type="submission" date="2022-07" db="EMBL/GenBank/DDBJ databases">
        <title>Draft genome sequence of Zalerion maritima ATCC 34329, a (micro)plastics degrading marine fungus.</title>
        <authorList>
            <person name="Paco A."/>
            <person name="Goncalves M.F.M."/>
            <person name="Rocha-Santos T.A.P."/>
            <person name="Alves A."/>
        </authorList>
    </citation>
    <scope>NUCLEOTIDE SEQUENCE</scope>
    <source>
        <strain evidence="2">ATCC 34329</strain>
    </source>
</reference>
<proteinExistence type="predicted"/>
<feature type="compositionally biased region" description="Polar residues" evidence="1">
    <location>
        <begin position="708"/>
        <end position="719"/>
    </location>
</feature>
<feature type="region of interest" description="Disordered" evidence="1">
    <location>
        <begin position="1"/>
        <end position="104"/>
    </location>
</feature>
<evidence type="ECO:0000313" key="3">
    <source>
        <dbReference type="Proteomes" id="UP001201980"/>
    </source>
</evidence>
<name>A0AAD5RLG6_9PEZI</name>
<evidence type="ECO:0000256" key="1">
    <source>
        <dbReference type="SAM" id="MobiDB-lite"/>
    </source>
</evidence>